<keyword evidence="2" id="KW-1185">Reference proteome</keyword>
<accession>A0A392R4M3</accession>
<dbReference type="EMBL" id="LXQA010184334">
    <property type="protein sequence ID" value="MCI31052.1"/>
    <property type="molecule type" value="Genomic_DNA"/>
</dbReference>
<comment type="caution">
    <text evidence="1">The sequence shown here is derived from an EMBL/GenBank/DDBJ whole genome shotgun (WGS) entry which is preliminary data.</text>
</comment>
<name>A0A392R4M3_9FABA</name>
<proteinExistence type="predicted"/>
<evidence type="ECO:0000313" key="2">
    <source>
        <dbReference type="Proteomes" id="UP000265520"/>
    </source>
</evidence>
<dbReference type="AlphaFoldDB" id="A0A392R4M3"/>
<evidence type="ECO:0000313" key="1">
    <source>
        <dbReference type="EMBL" id="MCI31052.1"/>
    </source>
</evidence>
<sequence>HGVVELDEDGKPEDRVKSALNCLPHYDPAKLWENSSAPFQYWKIRDYAYAYQFGKVTPSMVAERIISIIEENGIDKPPTPLLLSFDAAELRKQAAASTQRFEEGNPV</sequence>
<organism evidence="1 2">
    <name type="scientific">Trifolium medium</name>
    <dbReference type="NCBI Taxonomy" id="97028"/>
    <lineage>
        <taxon>Eukaryota</taxon>
        <taxon>Viridiplantae</taxon>
        <taxon>Streptophyta</taxon>
        <taxon>Embryophyta</taxon>
        <taxon>Tracheophyta</taxon>
        <taxon>Spermatophyta</taxon>
        <taxon>Magnoliopsida</taxon>
        <taxon>eudicotyledons</taxon>
        <taxon>Gunneridae</taxon>
        <taxon>Pentapetalae</taxon>
        <taxon>rosids</taxon>
        <taxon>fabids</taxon>
        <taxon>Fabales</taxon>
        <taxon>Fabaceae</taxon>
        <taxon>Papilionoideae</taxon>
        <taxon>50 kb inversion clade</taxon>
        <taxon>NPAAA clade</taxon>
        <taxon>Hologalegina</taxon>
        <taxon>IRL clade</taxon>
        <taxon>Trifolieae</taxon>
        <taxon>Trifolium</taxon>
    </lineage>
</organism>
<keyword evidence="1" id="KW-0378">Hydrolase</keyword>
<reference evidence="1 2" key="1">
    <citation type="journal article" date="2018" name="Front. Plant Sci.">
        <title>Red Clover (Trifolium pratense) and Zigzag Clover (T. medium) - A Picture of Genomic Similarities and Differences.</title>
        <authorList>
            <person name="Dluhosova J."/>
            <person name="Istvanek J."/>
            <person name="Nedelnik J."/>
            <person name="Repkova J."/>
        </authorList>
    </citation>
    <scope>NUCLEOTIDE SEQUENCE [LARGE SCALE GENOMIC DNA]</scope>
    <source>
        <strain evidence="2">cv. 10/8</strain>
        <tissue evidence="1">Leaf</tissue>
    </source>
</reference>
<feature type="non-terminal residue" evidence="1">
    <location>
        <position position="1"/>
    </location>
</feature>
<protein>
    <submittedName>
        <fullName evidence="1">Fatty acid amide hydrolase-like</fullName>
    </submittedName>
</protein>
<dbReference type="GO" id="GO:0016787">
    <property type="term" value="F:hydrolase activity"/>
    <property type="evidence" value="ECO:0007669"/>
    <property type="project" value="UniProtKB-KW"/>
</dbReference>
<dbReference type="Proteomes" id="UP000265520">
    <property type="component" value="Unassembled WGS sequence"/>
</dbReference>